<dbReference type="Proteomes" id="UP000198403">
    <property type="component" value="Unassembled WGS sequence"/>
</dbReference>
<feature type="region of interest" description="Disordered" evidence="1">
    <location>
        <begin position="292"/>
        <end position="316"/>
    </location>
</feature>
<keyword evidence="3" id="KW-1185">Reference proteome</keyword>
<proteinExistence type="predicted"/>
<name>A0A238Z8V4_9ACTN</name>
<evidence type="ECO:0000313" key="3">
    <source>
        <dbReference type="Proteomes" id="UP000198403"/>
    </source>
</evidence>
<reference evidence="2 3" key="1">
    <citation type="submission" date="2017-06" db="EMBL/GenBank/DDBJ databases">
        <authorList>
            <person name="Kim H.J."/>
            <person name="Triplett B.A."/>
        </authorList>
    </citation>
    <scope>NUCLEOTIDE SEQUENCE [LARGE SCALE GENOMIC DNA]</scope>
    <source>
        <strain evidence="2 3">DSM 44272</strain>
    </source>
</reference>
<organism evidence="2 3">
    <name type="scientific">Blastococcus mobilis</name>
    <dbReference type="NCBI Taxonomy" id="1938746"/>
    <lineage>
        <taxon>Bacteria</taxon>
        <taxon>Bacillati</taxon>
        <taxon>Actinomycetota</taxon>
        <taxon>Actinomycetes</taxon>
        <taxon>Geodermatophilales</taxon>
        <taxon>Geodermatophilaceae</taxon>
        <taxon>Blastococcus</taxon>
    </lineage>
</organism>
<sequence length="316" mass="32708">MGRKAPLSAPMAIPSPTSPRGTRPMTVPAMRAAVIAIRAGVFDGADNADAVVGAEASSAVIAGTAWRSDRNQLPWTRADAGGPVVLAVAGHAGAGASTVALAVAEGLAEDWRVRLVDYAEPARSGLAAASAIELGTDGAWWRRGRRGRLDVFRLARCPADGELPPLPKTDDAERLVVVDAGGSLTTALLDSPGSLVPGALVVVTRVTVPAVRQTEHVLAAADGGAVVAAVGPARWPRAVEASCGPRLAELRSRHRVVRVPIDRRLETTGLTGDRLPKPVAAAGRWLAALLMPAVPPPPRHRRRAEPSRTGPAGDSR</sequence>
<dbReference type="EMBL" id="FZNO01000026">
    <property type="protein sequence ID" value="SNR79519.1"/>
    <property type="molecule type" value="Genomic_DNA"/>
</dbReference>
<accession>A0A238Z8V4</accession>
<protein>
    <recommendedName>
        <fullName evidence="4">MinD-like ATPase involved in chromosome partitioning or flagellar assembly</fullName>
    </recommendedName>
</protein>
<evidence type="ECO:0000256" key="1">
    <source>
        <dbReference type="SAM" id="MobiDB-lite"/>
    </source>
</evidence>
<evidence type="ECO:0000313" key="2">
    <source>
        <dbReference type="EMBL" id="SNR79519.1"/>
    </source>
</evidence>
<evidence type="ECO:0008006" key="4">
    <source>
        <dbReference type="Google" id="ProtNLM"/>
    </source>
</evidence>
<gene>
    <name evidence="2" type="ORF">SAMN06272737_12615</name>
</gene>
<dbReference type="AlphaFoldDB" id="A0A238Z8V4"/>
<feature type="region of interest" description="Disordered" evidence="1">
    <location>
        <begin position="1"/>
        <end position="24"/>
    </location>
</feature>